<dbReference type="RefSeq" id="WP_345232697.1">
    <property type="nucleotide sequence ID" value="NZ_BAABIQ010000040.1"/>
</dbReference>
<keyword evidence="1" id="KW-0472">Membrane</keyword>
<evidence type="ECO:0000259" key="2">
    <source>
        <dbReference type="Pfam" id="PF07715"/>
    </source>
</evidence>
<dbReference type="Proteomes" id="UP001501411">
    <property type="component" value="Unassembled WGS sequence"/>
</dbReference>
<protein>
    <submittedName>
        <fullName evidence="3">TonB-dependent receptor</fullName>
    </submittedName>
</protein>
<keyword evidence="4" id="KW-1185">Reference proteome</keyword>
<keyword evidence="3" id="KW-0675">Receptor</keyword>
<comment type="subcellular location">
    <subcellularLocation>
        <location evidence="1">Cell outer membrane</location>
        <topology evidence="1">Multi-pass membrane protein</topology>
    </subcellularLocation>
</comment>
<keyword evidence="1" id="KW-0813">Transport</keyword>
<dbReference type="InterPro" id="IPR023996">
    <property type="entry name" value="TonB-dep_OMP_SusC/RagA"/>
</dbReference>
<keyword evidence="1" id="KW-0998">Cell outer membrane</keyword>
<dbReference type="Pfam" id="PF13715">
    <property type="entry name" value="CarbopepD_reg_2"/>
    <property type="match status" value="1"/>
</dbReference>
<dbReference type="NCBIfam" id="TIGR04057">
    <property type="entry name" value="SusC_RagA_signa"/>
    <property type="match status" value="1"/>
</dbReference>
<dbReference type="Gene3D" id="2.170.130.10">
    <property type="entry name" value="TonB-dependent receptor, plug domain"/>
    <property type="match status" value="1"/>
</dbReference>
<gene>
    <name evidence="3" type="ORF">GCM10023231_30190</name>
</gene>
<comment type="caution">
    <text evidence="3">The sequence shown here is derived from an EMBL/GenBank/DDBJ whole genome shotgun (WGS) entry which is preliminary data.</text>
</comment>
<organism evidence="3 4">
    <name type="scientific">Olivibacter ginsenosidimutans</name>
    <dbReference type="NCBI Taxonomy" id="1176537"/>
    <lineage>
        <taxon>Bacteria</taxon>
        <taxon>Pseudomonadati</taxon>
        <taxon>Bacteroidota</taxon>
        <taxon>Sphingobacteriia</taxon>
        <taxon>Sphingobacteriales</taxon>
        <taxon>Sphingobacteriaceae</taxon>
        <taxon>Olivibacter</taxon>
    </lineage>
</organism>
<dbReference type="InterPro" id="IPR008969">
    <property type="entry name" value="CarboxyPept-like_regulatory"/>
</dbReference>
<dbReference type="InterPro" id="IPR039426">
    <property type="entry name" value="TonB-dep_rcpt-like"/>
</dbReference>
<dbReference type="InterPro" id="IPR012910">
    <property type="entry name" value="Plug_dom"/>
</dbReference>
<dbReference type="PROSITE" id="PS52016">
    <property type="entry name" value="TONB_DEPENDENT_REC_3"/>
    <property type="match status" value="1"/>
</dbReference>
<evidence type="ECO:0000313" key="3">
    <source>
        <dbReference type="EMBL" id="GAA4799363.1"/>
    </source>
</evidence>
<keyword evidence="1" id="KW-0812">Transmembrane</keyword>
<dbReference type="InterPro" id="IPR037066">
    <property type="entry name" value="Plug_dom_sf"/>
</dbReference>
<dbReference type="NCBIfam" id="TIGR04056">
    <property type="entry name" value="OMP_RagA_SusC"/>
    <property type="match status" value="1"/>
</dbReference>
<reference evidence="4" key="1">
    <citation type="journal article" date="2019" name="Int. J. Syst. Evol. Microbiol.">
        <title>The Global Catalogue of Microorganisms (GCM) 10K type strain sequencing project: providing services to taxonomists for standard genome sequencing and annotation.</title>
        <authorList>
            <consortium name="The Broad Institute Genomics Platform"/>
            <consortium name="The Broad Institute Genome Sequencing Center for Infectious Disease"/>
            <person name="Wu L."/>
            <person name="Ma J."/>
        </authorList>
    </citation>
    <scope>NUCLEOTIDE SEQUENCE [LARGE SCALE GENOMIC DNA]</scope>
    <source>
        <strain evidence="4">JCM 18200</strain>
    </source>
</reference>
<proteinExistence type="inferred from homology"/>
<dbReference type="SUPFAM" id="SSF56935">
    <property type="entry name" value="Porins"/>
    <property type="match status" value="1"/>
</dbReference>
<name>A0ABP9BS19_9SPHI</name>
<dbReference type="InterPro" id="IPR023997">
    <property type="entry name" value="TonB-dep_OMP_SusC/RagA_CS"/>
</dbReference>
<dbReference type="EMBL" id="BAABIQ010000040">
    <property type="protein sequence ID" value="GAA4799363.1"/>
    <property type="molecule type" value="Genomic_DNA"/>
</dbReference>
<sequence>MTTFSFKGLIACFYRWSKKDLFVGLFLLPACIYAQETTPLVNSTLSGQVTDSLTNEPLIGATVQIEGVTHTVQTDADGNYSFVTGQKFPYTLVVSFVGYKTRKVVAKTSPLNIKLTADGSLDEVVIVGFGTQKRTDMVGSVTSVKPNDLKVPSSNLTTALAGRVAGVIAYQRSGEPGADNADFFIRGVTTFGYKVDPLILVDNVEVTTTDFARLQVDDIASFSIMKDATATAIYGARGANGVILVTTKEGKEGKAAISLRLENAVSEPTRDLELADPITYMKLHNEAVLTRDPLGVLPYSDNKIDQTIAGADPYLYPQTDWQQTLLKDRTINQRANLSVSGGGGVARYFVSGAINQDNGVLKVPNASNFNNNINLKSYSLRSNININLSKSSELSIRLHGAFDDYNGPIDGATKVYHDIMRTNPVLFAPYYPSQENTRFVKHILFGNYGEANYVNPYADLVKGYKEYSRSNILAQLEFKQDLKVLTEGLSFRALFNTSRNAYFDVQRSYTPFYYQVNGLEENGDYALTLLNEEQGTEYLNYSEGQKTVQSVVYMETALNYNRTFAKKHTLSGLLVGILRNRLTGNAGDLQQSLPYRNLGLSGRFTYAYNATYFAEFNFGYNGSERFYENKRFGFFPSFGLAWSVSNEPFWETLKETVSNLRIRGTYGLVGNDDIGDASTRFFYLSNVDMNNDDRSAVFGTNRNYSRKGVSISRYSNSNISWERSKKANLALELGLFNKVQLTADFFQERRSDILMSRTNIPTTVGLSSTVYANIGEASNRGVDLSVDYSTNITSDWWLQARGNFTFAKSKYEVYEEPAYNEPWLSHIGQSLTQNWGFIAERLFVDDTEVANSPLQSFGETMGGDLKYKDVNGDGQITDLDKVPLGYPTTPEINYGFGFSLGFKKWDVSAFFQGLARESFWINTAATSPFARYTYADESIPAATLLQNQLLQAYADSYWSEDNQDLYALWPRLSPNHNENNEQTSSWFMRDGAFLRLKQVELGYTLPEQASKKAYIERLRIYLSATNLAVWSKFKLWDVEMAGNGLGYPVQRVFNIGVQATF</sequence>
<evidence type="ECO:0000256" key="1">
    <source>
        <dbReference type="PROSITE-ProRule" id="PRU01360"/>
    </source>
</evidence>
<comment type="similarity">
    <text evidence="1">Belongs to the TonB-dependent receptor family.</text>
</comment>
<dbReference type="Pfam" id="PF07715">
    <property type="entry name" value="Plug"/>
    <property type="match status" value="1"/>
</dbReference>
<accession>A0ABP9BS19</accession>
<feature type="domain" description="TonB-dependent receptor plug" evidence="2">
    <location>
        <begin position="136"/>
        <end position="242"/>
    </location>
</feature>
<dbReference type="Gene3D" id="2.60.40.1120">
    <property type="entry name" value="Carboxypeptidase-like, regulatory domain"/>
    <property type="match status" value="1"/>
</dbReference>
<keyword evidence="1" id="KW-1134">Transmembrane beta strand</keyword>
<dbReference type="SUPFAM" id="SSF49464">
    <property type="entry name" value="Carboxypeptidase regulatory domain-like"/>
    <property type="match status" value="1"/>
</dbReference>
<evidence type="ECO:0000313" key="4">
    <source>
        <dbReference type="Proteomes" id="UP001501411"/>
    </source>
</evidence>